<evidence type="ECO:0000256" key="1">
    <source>
        <dbReference type="SAM" id="Phobius"/>
    </source>
</evidence>
<gene>
    <name evidence="3" type="ORF">FBY58_0882</name>
</gene>
<sequence>MFSSVSAVFFIIFCLIIPIATMGFCAFKDYQLKRRNPVSEPLLALPGETLQKNLHFENNKLMAICSISAIIPSIVVVILMGQWINPAQIQFHFIDLLLGVICLASMTASVFATKKIMAKRKRLTAGLVGEVASAQYFTPLVREGWLIFHDLSFPRGNIDHVLVGPTGIFAIETKYRSKYADMKGSQSALAEYDGHSIIFSGRRQEELPLQQAKAVSTELSKYLKGKLGRFVPVRPVVSLPGWRIESSISDMEVEVLVLNPKNCRRLKNLRVMIKSSEVLNRIQAALEEIAKNPQKEPFYKALLKR</sequence>
<feature type="transmembrane region" description="Helical" evidence="1">
    <location>
        <begin position="6"/>
        <end position="27"/>
    </location>
</feature>
<keyword evidence="1" id="KW-0812">Transmembrane</keyword>
<dbReference type="Pfam" id="PF08378">
    <property type="entry name" value="NERD"/>
    <property type="match status" value="1"/>
</dbReference>
<keyword evidence="1" id="KW-1133">Transmembrane helix</keyword>
<reference evidence="3 4" key="1">
    <citation type="submission" date="2019-06" db="EMBL/GenBank/DDBJ databases">
        <title>Genome sequencing of Zymomonas mobilis strains for genetic engineering and biofuel applications.</title>
        <authorList>
            <person name="Teravest M."/>
        </authorList>
    </citation>
    <scope>NUCLEOTIDE SEQUENCE [LARGE SCALE GENOMIC DNA]</scope>
    <source>
        <strain evidence="3 4">AN0101</strain>
    </source>
</reference>
<organism evidence="3 4">
    <name type="scientific">Zymomonas mobilis</name>
    <dbReference type="NCBI Taxonomy" id="542"/>
    <lineage>
        <taxon>Bacteria</taxon>
        <taxon>Pseudomonadati</taxon>
        <taxon>Pseudomonadota</taxon>
        <taxon>Alphaproteobacteria</taxon>
        <taxon>Sphingomonadales</taxon>
        <taxon>Zymomonadaceae</taxon>
        <taxon>Zymomonas</taxon>
    </lineage>
</organism>
<dbReference type="PROSITE" id="PS50965">
    <property type="entry name" value="NERD"/>
    <property type="match status" value="1"/>
</dbReference>
<dbReference type="AlphaFoldDB" id="A0A542W154"/>
<protein>
    <submittedName>
        <fullName evidence="3">Nuclease-like protein</fullName>
    </submittedName>
</protein>
<feature type="transmembrane region" description="Helical" evidence="1">
    <location>
        <begin position="90"/>
        <end position="112"/>
    </location>
</feature>
<name>A0A542W154_ZYMMB</name>
<evidence type="ECO:0000259" key="2">
    <source>
        <dbReference type="PROSITE" id="PS50965"/>
    </source>
</evidence>
<dbReference type="InterPro" id="IPR011528">
    <property type="entry name" value="NERD"/>
</dbReference>
<keyword evidence="1" id="KW-0472">Membrane</keyword>
<dbReference type="OrthoDB" id="572185at2"/>
<feature type="domain" description="NERD" evidence="2">
    <location>
        <begin position="125"/>
        <end position="222"/>
    </location>
</feature>
<proteinExistence type="predicted"/>
<dbReference type="Proteomes" id="UP000316887">
    <property type="component" value="Unassembled WGS sequence"/>
</dbReference>
<comment type="caution">
    <text evidence="3">The sequence shown here is derived from an EMBL/GenBank/DDBJ whole genome shotgun (WGS) entry which is preliminary data.</text>
</comment>
<evidence type="ECO:0000313" key="3">
    <source>
        <dbReference type="EMBL" id="TQL17311.1"/>
    </source>
</evidence>
<dbReference type="EMBL" id="VFOF01000001">
    <property type="protein sequence ID" value="TQL17311.1"/>
    <property type="molecule type" value="Genomic_DNA"/>
</dbReference>
<feature type="transmembrane region" description="Helical" evidence="1">
    <location>
        <begin position="61"/>
        <end position="84"/>
    </location>
</feature>
<evidence type="ECO:0000313" key="4">
    <source>
        <dbReference type="Proteomes" id="UP000316887"/>
    </source>
</evidence>
<accession>A0A542W154</accession>